<organism evidence="1 2">
    <name type="scientific">Heyndrickxia shackletonii</name>
    <dbReference type="NCBI Taxonomy" id="157838"/>
    <lineage>
        <taxon>Bacteria</taxon>
        <taxon>Bacillati</taxon>
        <taxon>Bacillota</taxon>
        <taxon>Bacilli</taxon>
        <taxon>Bacillales</taxon>
        <taxon>Bacillaceae</taxon>
        <taxon>Heyndrickxia</taxon>
    </lineage>
</organism>
<dbReference type="STRING" id="157838.AN964_05970"/>
<comment type="caution">
    <text evidence="1">The sequence shown here is derived from an EMBL/GenBank/DDBJ whole genome shotgun (WGS) entry which is preliminary data.</text>
</comment>
<name>A0A0Q3WWE4_9BACI</name>
<protein>
    <submittedName>
        <fullName evidence="1">Uncharacterized protein</fullName>
    </submittedName>
</protein>
<dbReference type="RefSeq" id="WP_055738822.1">
    <property type="nucleotide sequence ID" value="NZ_JAAIWL010000045.1"/>
</dbReference>
<proteinExistence type="predicted"/>
<evidence type="ECO:0000313" key="2">
    <source>
        <dbReference type="Proteomes" id="UP000051888"/>
    </source>
</evidence>
<dbReference type="EMBL" id="LJJC01000004">
    <property type="protein sequence ID" value="KQL53100.1"/>
    <property type="molecule type" value="Genomic_DNA"/>
</dbReference>
<dbReference type="PATRIC" id="fig|157838.3.peg.1331"/>
<dbReference type="Proteomes" id="UP000051888">
    <property type="component" value="Unassembled WGS sequence"/>
</dbReference>
<evidence type="ECO:0000313" key="1">
    <source>
        <dbReference type="EMBL" id="KQL53100.1"/>
    </source>
</evidence>
<accession>A0A0Q3WWE4</accession>
<dbReference type="AlphaFoldDB" id="A0A0Q3WWE4"/>
<reference evidence="1 2" key="1">
    <citation type="submission" date="2015-09" db="EMBL/GenBank/DDBJ databases">
        <title>Genome sequencing project for genomic taxonomy and phylogenomics of Bacillus-like bacteria.</title>
        <authorList>
            <person name="Liu B."/>
            <person name="Wang J."/>
            <person name="Zhu Y."/>
            <person name="Liu G."/>
            <person name="Chen Q."/>
            <person name="Chen Z."/>
            <person name="Lan J."/>
            <person name="Che J."/>
            <person name="Ge C."/>
            <person name="Shi H."/>
            <person name="Pan Z."/>
            <person name="Liu X."/>
        </authorList>
    </citation>
    <scope>NUCLEOTIDE SEQUENCE [LARGE SCALE GENOMIC DNA]</scope>
    <source>
        <strain evidence="1 2">LMG 18435</strain>
    </source>
</reference>
<gene>
    <name evidence="1" type="ORF">AN964_05970</name>
</gene>
<sequence length="295" mass="34620">MKQELKEKFQEWTNEIDNTYSLILTNDLDSLFTVAILRLLFGCDVGMFYDFHRLYSNLEKFDKSKIIGCDLAIEDEETRTFCNHVTRMWKDDKVNPMSANLNNFAKGVYGGGSIQSTTYFRKYNGSTLLMVLSLYGVFDKLILPNHTELTEEQKLILVSIDSYFWGAYHPKHYEAHKYFYIWQKALGLEMFNDLFNKYTKSEIMNFQREHRLKGSIFAKGNNDTYELGTGLDIGYLQEQFPMLDFSLATFDRYCEFDNPTKEQFYTGDSKHDLTGRVFSMAVTNRNEVKVTRFKD</sequence>
<keyword evidence="2" id="KW-1185">Reference proteome</keyword>
<dbReference type="OrthoDB" id="2603165at2"/>